<dbReference type="RefSeq" id="WP_114715583.1">
    <property type="nucleotide sequence ID" value="NZ_KZ857269.1"/>
</dbReference>
<accession>A0A370KFQ4</accession>
<evidence type="ECO:0000313" key="7">
    <source>
        <dbReference type="Proteomes" id="UP000254939"/>
    </source>
</evidence>
<feature type="domain" description="HTH lacI-type" evidence="5">
    <location>
        <begin position="12"/>
        <end position="68"/>
    </location>
</feature>
<dbReference type="Proteomes" id="UP000254939">
    <property type="component" value="Unassembled WGS sequence"/>
</dbReference>
<dbReference type="Pfam" id="PF00356">
    <property type="entry name" value="LacI"/>
    <property type="match status" value="1"/>
</dbReference>
<dbReference type="InterPro" id="IPR046335">
    <property type="entry name" value="LacI/GalR-like_sensor"/>
</dbReference>
<dbReference type="PANTHER" id="PTHR30146:SF148">
    <property type="entry name" value="HTH-TYPE TRANSCRIPTIONAL REPRESSOR PURR-RELATED"/>
    <property type="match status" value="1"/>
</dbReference>
<dbReference type="Pfam" id="PF13377">
    <property type="entry name" value="Peripla_BP_3"/>
    <property type="match status" value="1"/>
</dbReference>
<dbReference type="GO" id="GO:0003700">
    <property type="term" value="F:DNA-binding transcription factor activity"/>
    <property type="evidence" value="ECO:0007669"/>
    <property type="project" value="TreeGrafter"/>
</dbReference>
<evidence type="ECO:0000256" key="1">
    <source>
        <dbReference type="ARBA" id="ARBA00022491"/>
    </source>
</evidence>
<dbReference type="SUPFAM" id="SSF53822">
    <property type="entry name" value="Periplasmic binding protein-like I"/>
    <property type="match status" value="1"/>
</dbReference>
<proteinExistence type="predicted"/>
<dbReference type="CDD" id="cd01392">
    <property type="entry name" value="HTH_LacI"/>
    <property type="match status" value="1"/>
</dbReference>
<dbReference type="SMART" id="SM00354">
    <property type="entry name" value="HTH_LACI"/>
    <property type="match status" value="1"/>
</dbReference>
<gene>
    <name evidence="6" type="ORF">B5K06_30220</name>
</gene>
<dbReference type="Gene3D" id="1.10.260.40">
    <property type="entry name" value="lambda repressor-like DNA-binding domains"/>
    <property type="match status" value="1"/>
</dbReference>
<keyword evidence="1" id="KW-0678">Repressor</keyword>
<dbReference type="InterPro" id="IPR028082">
    <property type="entry name" value="Peripla_BP_I"/>
</dbReference>
<dbReference type="InterPro" id="IPR000843">
    <property type="entry name" value="HTH_LacI"/>
</dbReference>
<dbReference type="PROSITE" id="PS50932">
    <property type="entry name" value="HTH_LACI_2"/>
    <property type="match status" value="1"/>
</dbReference>
<keyword evidence="2" id="KW-0805">Transcription regulation</keyword>
<dbReference type="CDD" id="cd06288">
    <property type="entry name" value="PBP1_sucrose_transcription_regulator"/>
    <property type="match status" value="1"/>
</dbReference>
<dbReference type="InterPro" id="IPR010982">
    <property type="entry name" value="Lambda_DNA-bd_dom_sf"/>
</dbReference>
<dbReference type="PANTHER" id="PTHR30146">
    <property type="entry name" value="LACI-RELATED TRANSCRIPTIONAL REPRESSOR"/>
    <property type="match status" value="1"/>
</dbReference>
<dbReference type="OrthoDB" id="9798934at2"/>
<dbReference type="GO" id="GO:0000976">
    <property type="term" value="F:transcription cis-regulatory region binding"/>
    <property type="evidence" value="ECO:0007669"/>
    <property type="project" value="TreeGrafter"/>
</dbReference>
<comment type="caution">
    <text evidence="6">The sequence shown here is derived from an EMBL/GenBank/DDBJ whole genome shotgun (WGS) entry which is preliminary data.</text>
</comment>
<sequence length="353" mass="38817">MKERKVKNPRRVTMADVARAAGCSQATVSLVLNHVTEVRISSELRQRVIETARELGYGQASFVKSLVLQELRGACIGFVVDQLATTPEAVNAIDGARQASWGHDINVLVGQTLDHSDRENIVVERLLRAGAEGIVLMSIFSRRISLSETMRRLPVPLVLLNCYTDDCQFPSVVPDEVVGGMRATRALIDYGHERIATITGEMFMDAASDRLTGYRMALKRSGIAERPYYIAEGNWTPSSGYEATAALMSIKTPPTAIFCQNDKMAIGCLNALLDRGLRVPEDVSVIGYDDDELARHLRPQLTTVDLPHRSMGAWAIAQLARGKHKSHNPIEVTKMECALVSRGSASWLSATLR</sequence>
<evidence type="ECO:0000259" key="5">
    <source>
        <dbReference type="PROSITE" id="PS50932"/>
    </source>
</evidence>
<evidence type="ECO:0000313" key="6">
    <source>
        <dbReference type="EMBL" id="RDJ03276.1"/>
    </source>
</evidence>
<dbReference type="EMBL" id="NAAC01000043">
    <property type="protein sequence ID" value="RDJ03276.1"/>
    <property type="molecule type" value="Genomic_DNA"/>
</dbReference>
<keyword evidence="4" id="KW-0804">Transcription</keyword>
<dbReference type="Gene3D" id="3.40.50.2300">
    <property type="match status" value="2"/>
</dbReference>
<dbReference type="AlphaFoldDB" id="A0A370KFQ4"/>
<protein>
    <submittedName>
        <fullName evidence="6">LacI family transcriptional regulator</fullName>
    </submittedName>
</protein>
<name>A0A370KFQ4_9HYPH</name>
<organism evidence="6 7">
    <name type="scientific">Rhizobium grahamii</name>
    <dbReference type="NCBI Taxonomy" id="1120045"/>
    <lineage>
        <taxon>Bacteria</taxon>
        <taxon>Pseudomonadati</taxon>
        <taxon>Pseudomonadota</taxon>
        <taxon>Alphaproteobacteria</taxon>
        <taxon>Hyphomicrobiales</taxon>
        <taxon>Rhizobiaceae</taxon>
        <taxon>Rhizobium/Agrobacterium group</taxon>
        <taxon>Rhizobium</taxon>
    </lineage>
</organism>
<dbReference type="SUPFAM" id="SSF47413">
    <property type="entry name" value="lambda repressor-like DNA-binding domains"/>
    <property type="match status" value="1"/>
</dbReference>
<evidence type="ECO:0000256" key="3">
    <source>
        <dbReference type="ARBA" id="ARBA00023125"/>
    </source>
</evidence>
<reference evidence="6 7" key="1">
    <citation type="submission" date="2017-03" db="EMBL/GenBank/DDBJ databases">
        <title>Genome analysis of Rhizobial strains effectives or ineffectives for nitrogen fixation isolated from bean seeds.</title>
        <authorList>
            <person name="Peralta H."/>
            <person name="Aguilar-Vera A."/>
            <person name="Mora Y."/>
            <person name="Vargas-Lagunas C."/>
            <person name="Girard L."/>
            <person name="Mora J."/>
        </authorList>
    </citation>
    <scope>NUCLEOTIDE SEQUENCE [LARGE SCALE GENOMIC DNA]</scope>
    <source>
        <strain evidence="6 7">CCGM3</strain>
    </source>
</reference>
<evidence type="ECO:0000256" key="4">
    <source>
        <dbReference type="ARBA" id="ARBA00023163"/>
    </source>
</evidence>
<keyword evidence="3" id="KW-0238">DNA-binding</keyword>
<evidence type="ECO:0000256" key="2">
    <source>
        <dbReference type="ARBA" id="ARBA00023015"/>
    </source>
</evidence>